<evidence type="ECO:0000259" key="1">
    <source>
        <dbReference type="Pfam" id="PF07624"/>
    </source>
</evidence>
<feature type="domain" description="DUF1588" evidence="3">
    <location>
        <begin position="421"/>
        <end position="517"/>
    </location>
</feature>
<feature type="domain" description="DUF1595" evidence="5">
    <location>
        <begin position="211"/>
        <end position="274"/>
    </location>
</feature>
<evidence type="ECO:0000259" key="3">
    <source>
        <dbReference type="Pfam" id="PF07627"/>
    </source>
</evidence>
<evidence type="ECO:0000313" key="7">
    <source>
        <dbReference type="Proteomes" id="UP000238348"/>
    </source>
</evidence>
<evidence type="ECO:0000259" key="5">
    <source>
        <dbReference type="Pfam" id="PF07637"/>
    </source>
</evidence>
<dbReference type="Pfam" id="PF07627">
    <property type="entry name" value="PSCyt3"/>
    <property type="match status" value="1"/>
</dbReference>
<accession>A0A2L0ELX8</accession>
<proteinExistence type="predicted"/>
<feature type="domain" description="DUF1592" evidence="4">
    <location>
        <begin position="282"/>
        <end position="405"/>
    </location>
</feature>
<dbReference type="Pfam" id="PF07626">
    <property type="entry name" value="PSD3"/>
    <property type="match status" value="1"/>
</dbReference>
<dbReference type="InterPro" id="IPR013043">
    <property type="entry name" value="DUF1595"/>
</dbReference>
<dbReference type="AlphaFoldDB" id="A0A2L0ELX8"/>
<dbReference type="Pfam" id="PF07637">
    <property type="entry name" value="PSD5"/>
    <property type="match status" value="1"/>
</dbReference>
<evidence type="ECO:0000313" key="6">
    <source>
        <dbReference type="EMBL" id="AUX40304.1"/>
    </source>
</evidence>
<organism evidence="6 7">
    <name type="scientific">Sorangium cellulosum</name>
    <name type="common">Polyangium cellulosum</name>
    <dbReference type="NCBI Taxonomy" id="56"/>
    <lineage>
        <taxon>Bacteria</taxon>
        <taxon>Pseudomonadati</taxon>
        <taxon>Myxococcota</taxon>
        <taxon>Polyangia</taxon>
        <taxon>Polyangiales</taxon>
        <taxon>Polyangiaceae</taxon>
        <taxon>Sorangium</taxon>
    </lineage>
</organism>
<dbReference type="InterPro" id="IPR013039">
    <property type="entry name" value="DUF1588"/>
</dbReference>
<gene>
    <name evidence="6" type="ORF">SOCE26_017040</name>
</gene>
<dbReference type="InterPro" id="IPR013036">
    <property type="entry name" value="DUF1587"/>
</dbReference>
<evidence type="ECO:0000259" key="4">
    <source>
        <dbReference type="Pfam" id="PF07631"/>
    </source>
</evidence>
<dbReference type="Proteomes" id="UP000238348">
    <property type="component" value="Chromosome"/>
</dbReference>
<dbReference type="InterPro" id="IPR011478">
    <property type="entry name" value="DUF1585"/>
</dbReference>
<dbReference type="Pfam" id="PF07631">
    <property type="entry name" value="PSD4"/>
    <property type="match status" value="1"/>
</dbReference>
<dbReference type="EMBL" id="CP012673">
    <property type="protein sequence ID" value="AUX40304.1"/>
    <property type="molecule type" value="Genomic_DNA"/>
</dbReference>
<evidence type="ECO:0000259" key="2">
    <source>
        <dbReference type="Pfam" id="PF07626"/>
    </source>
</evidence>
<dbReference type="Pfam" id="PF07624">
    <property type="entry name" value="PSD2"/>
    <property type="match status" value="1"/>
</dbReference>
<feature type="domain" description="DUF1587" evidence="2">
    <location>
        <begin position="131"/>
        <end position="196"/>
    </location>
</feature>
<feature type="domain" description="DUF1585" evidence="1">
    <location>
        <begin position="536"/>
        <end position="606"/>
    </location>
</feature>
<dbReference type="InterPro" id="IPR013042">
    <property type="entry name" value="DUF1592"/>
</dbReference>
<name>A0A2L0ELX8_SORCE</name>
<protein>
    <submittedName>
        <fullName evidence="6">Uncharacterized protein</fullName>
    </submittedName>
</protein>
<sequence>MWASFSHDRVRGLFPFARYGEILERAIDRDYAPRFSEHDGRCIAGHTKGTAQPLEVSQETMMIPPSFSITGLPRGRRVLGAGLCVTALLLAACTGSLGDPEGSDGPVPGDTGGVARGIDMPGAPQYHRLVRLTNSQWASSVQVVLNLDAPSSLSDTFEKPVAGTTDFTNNELLLSVNQRSWSDYQSAAEALAEEVTASDAALARVYPGTDAAGFIETVGRRAYRRPLKDAEVARYTALFETGAAMSGTKSTFAKGAQLVIRTLLQSPHFLYRTELGERRKPLDGYEIAAKLSLWLRNAAPDDELLDKASTLTTPEAIAAVAESMLEEPTAVKAMRYFHGELLHFDRYATISKVGVPSYDESLNAEYEESAYLFFEKIFTEGLGVKDILTSTKGFVGPGMASLYGLTQSGRGLVERDLGPDRIGFFSQLPYLTLNALNDESDSIHRGVSINLDVLCTPLGAPAPDIPPVPPLKPGQTNRERITQLTSGCGGRCHNALINPVGFAFEHFDGMGQYRDEENGGLPIDSSGIYAFTEGSKSFADAGELMHHMAEGEQAHLCYAKKLASFALQRDVVPSDLPLVETLAAVSRGKSGSVKEMMIELVKSEAFRTRAGGPL</sequence>
<reference evidence="6 7" key="1">
    <citation type="submission" date="2015-09" db="EMBL/GenBank/DDBJ databases">
        <title>Sorangium comparison.</title>
        <authorList>
            <person name="Zaburannyi N."/>
            <person name="Bunk B."/>
            <person name="Overmann J."/>
            <person name="Mueller R."/>
        </authorList>
    </citation>
    <scope>NUCLEOTIDE SEQUENCE [LARGE SCALE GENOMIC DNA]</scope>
    <source>
        <strain evidence="6 7">So ce26</strain>
    </source>
</reference>